<evidence type="ECO:0000259" key="5">
    <source>
        <dbReference type="PROSITE" id="PS50977"/>
    </source>
</evidence>
<reference evidence="6 7" key="1">
    <citation type="submission" date="2020-02" db="EMBL/GenBank/DDBJ databases">
        <authorList>
            <person name="Li X.-J."/>
            <person name="Feng X.-M."/>
        </authorList>
    </citation>
    <scope>NUCLEOTIDE SEQUENCE [LARGE SCALE GENOMIC DNA]</scope>
    <source>
        <strain evidence="6 7">CGMCC 4.7225</strain>
    </source>
</reference>
<proteinExistence type="predicted"/>
<keyword evidence="3" id="KW-0804">Transcription</keyword>
<keyword evidence="2 4" id="KW-0238">DNA-binding</keyword>
<protein>
    <submittedName>
        <fullName evidence="6">TetR/AcrR family transcriptional regulator</fullName>
    </submittedName>
</protein>
<evidence type="ECO:0000256" key="1">
    <source>
        <dbReference type="ARBA" id="ARBA00023015"/>
    </source>
</evidence>
<dbReference type="AlphaFoldDB" id="A0A6N9YR07"/>
<evidence type="ECO:0000256" key="4">
    <source>
        <dbReference type="PROSITE-ProRule" id="PRU00335"/>
    </source>
</evidence>
<dbReference type="FunFam" id="1.10.10.60:FF:000141">
    <property type="entry name" value="TetR family transcriptional regulator"/>
    <property type="match status" value="1"/>
</dbReference>
<keyword evidence="7" id="KW-1185">Reference proteome</keyword>
<dbReference type="GO" id="GO:0000976">
    <property type="term" value="F:transcription cis-regulatory region binding"/>
    <property type="evidence" value="ECO:0007669"/>
    <property type="project" value="TreeGrafter"/>
</dbReference>
<dbReference type="InterPro" id="IPR050109">
    <property type="entry name" value="HTH-type_TetR-like_transc_reg"/>
</dbReference>
<dbReference type="PRINTS" id="PR00455">
    <property type="entry name" value="HTHTETR"/>
</dbReference>
<dbReference type="PROSITE" id="PS50977">
    <property type="entry name" value="HTH_TETR_2"/>
    <property type="match status" value="1"/>
</dbReference>
<dbReference type="RefSeq" id="WP_163820196.1">
    <property type="nucleotide sequence ID" value="NZ_JAAGOB010000011.1"/>
</dbReference>
<name>A0A6N9YR07_9ACTN</name>
<gene>
    <name evidence="6" type="ORF">G1H11_19125</name>
</gene>
<dbReference type="PANTHER" id="PTHR30055:SF229">
    <property type="entry name" value="HTH-TYPE TRANSCRIPTIONAL REPRESSOR RV1474C"/>
    <property type="match status" value="1"/>
</dbReference>
<dbReference type="Pfam" id="PF00440">
    <property type="entry name" value="TetR_N"/>
    <property type="match status" value="1"/>
</dbReference>
<evidence type="ECO:0000313" key="6">
    <source>
        <dbReference type="EMBL" id="NED97414.1"/>
    </source>
</evidence>
<dbReference type="SUPFAM" id="SSF48498">
    <property type="entry name" value="Tetracyclin repressor-like, C-terminal domain"/>
    <property type="match status" value="1"/>
</dbReference>
<dbReference type="InterPro" id="IPR001647">
    <property type="entry name" value="HTH_TetR"/>
</dbReference>
<dbReference type="SUPFAM" id="SSF46689">
    <property type="entry name" value="Homeodomain-like"/>
    <property type="match status" value="1"/>
</dbReference>
<evidence type="ECO:0000256" key="3">
    <source>
        <dbReference type="ARBA" id="ARBA00023163"/>
    </source>
</evidence>
<feature type="DNA-binding region" description="H-T-H motif" evidence="4">
    <location>
        <begin position="33"/>
        <end position="52"/>
    </location>
</feature>
<organism evidence="6 7">
    <name type="scientific">Phytoactinopolyspora alkaliphila</name>
    <dbReference type="NCBI Taxonomy" id="1783498"/>
    <lineage>
        <taxon>Bacteria</taxon>
        <taxon>Bacillati</taxon>
        <taxon>Actinomycetota</taxon>
        <taxon>Actinomycetes</taxon>
        <taxon>Jiangellales</taxon>
        <taxon>Jiangellaceae</taxon>
        <taxon>Phytoactinopolyspora</taxon>
    </lineage>
</organism>
<comment type="caution">
    <text evidence="6">The sequence shown here is derived from an EMBL/GenBank/DDBJ whole genome shotgun (WGS) entry which is preliminary data.</text>
</comment>
<dbReference type="InterPro" id="IPR036271">
    <property type="entry name" value="Tet_transcr_reg_TetR-rel_C_sf"/>
</dbReference>
<accession>A0A6N9YR07</accession>
<sequence length="204" mass="22209">MPRVSESYLSARRQQILEAAWRCFAKNGFHATSMQDIFAEAGLSAGAVYRYFPSKLDLIKATSESLLGGLDEAFDVVTSADPVPPPNATFRIVIDTIMRRVVTRDTDVSRIAMHVWSEALREPEVGEVARAVVNGVRDRWADMAVRWKAAGHIAPDADEGNVARTCYGLMVGFVVERNLVGDVTCEQYADGLAALTGTSADVAD</sequence>
<feature type="domain" description="HTH tetR-type" evidence="5">
    <location>
        <begin position="10"/>
        <end position="70"/>
    </location>
</feature>
<dbReference type="PANTHER" id="PTHR30055">
    <property type="entry name" value="HTH-TYPE TRANSCRIPTIONAL REGULATOR RUTR"/>
    <property type="match status" value="1"/>
</dbReference>
<evidence type="ECO:0000313" key="7">
    <source>
        <dbReference type="Proteomes" id="UP000469185"/>
    </source>
</evidence>
<dbReference type="PROSITE" id="PS01081">
    <property type="entry name" value="HTH_TETR_1"/>
    <property type="match status" value="1"/>
</dbReference>
<keyword evidence="1" id="KW-0805">Transcription regulation</keyword>
<dbReference type="GO" id="GO:0045892">
    <property type="term" value="P:negative regulation of DNA-templated transcription"/>
    <property type="evidence" value="ECO:0007669"/>
    <property type="project" value="UniProtKB-ARBA"/>
</dbReference>
<dbReference type="EMBL" id="JAAGOB010000011">
    <property type="protein sequence ID" value="NED97414.1"/>
    <property type="molecule type" value="Genomic_DNA"/>
</dbReference>
<dbReference type="InterPro" id="IPR009057">
    <property type="entry name" value="Homeodomain-like_sf"/>
</dbReference>
<dbReference type="GO" id="GO:0003700">
    <property type="term" value="F:DNA-binding transcription factor activity"/>
    <property type="evidence" value="ECO:0007669"/>
    <property type="project" value="TreeGrafter"/>
</dbReference>
<evidence type="ECO:0000256" key="2">
    <source>
        <dbReference type="ARBA" id="ARBA00023125"/>
    </source>
</evidence>
<dbReference type="InterPro" id="IPR023772">
    <property type="entry name" value="DNA-bd_HTH_TetR-type_CS"/>
</dbReference>
<dbReference type="Proteomes" id="UP000469185">
    <property type="component" value="Unassembled WGS sequence"/>
</dbReference>
<dbReference type="Gene3D" id="1.10.357.10">
    <property type="entry name" value="Tetracycline Repressor, domain 2"/>
    <property type="match status" value="1"/>
</dbReference>